<feature type="region of interest" description="Disordered" evidence="1">
    <location>
        <begin position="483"/>
        <end position="527"/>
    </location>
</feature>
<dbReference type="PANTHER" id="PTHR32039">
    <property type="entry name" value="MAGNESIUM-CHELATASE SUBUNIT CHLI"/>
    <property type="match status" value="1"/>
</dbReference>
<name>A0A2K1SVZ5_GARVA</name>
<evidence type="ECO:0000256" key="1">
    <source>
        <dbReference type="SAM" id="MobiDB-lite"/>
    </source>
</evidence>
<dbReference type="Gene3D" id="3.30.230.10">
    <property type="match status" value="1"/>
</dbReference>
<dbReference type="InterPro" id="IPR027417">
    <property type="entry name" value="P-loop_NTPase"/>
</dbReference>
<dbReference type="Pfam" id="PF13541">
    <property type="entry name" value="ChlI"/>
    <property type="match status" value="1"/>
</dbReference>
<feature type="compositionally biased region" description="Low complexity" evidence="1">
    <location>
        <begin position="207"/>
        <end position="222"/>
    </location>
</feature>
<sequence>MTIGNALSVGLIGLKAFTIQIQSFISQGLPAFSIIGLPDTSLSEARERVKSAYQSLHCEWPESRITVNLSPASMPKSGSSYDLAIAASILSARGIIPLQSLDNTIILGELNLDGTILPINGLLPISLFAKELGIKRMIIPEGNLNEAHLISEINAIGIKHILDLVDELHGELDSKDRKYAEYNRERALQANSNTSYEHIHVNERNAENSNNSESNNSNYESGVENRENREDKENSHENSSENNQSNIEKSLAQKSVLEADTQHSIGDMSEVLGQEHTKWALQVAAAGGHHVMMIGPPGSGKTMLASRMPGIMCPLNEQEQLEVASIRSLCGTLPYYGISDIPPFEAPHHTASSASLIGGGTGIAKPGIITRAHCGVLFMDEAPEFSPRVLQTLREPLESGFIAVSRSKGTTFYPAKFQLIIAANPCPCGYAYGNGERCTCKEKDRIRYFSRLSGPILDRIDIQMDVPPVERILIPQSESNLNKSTNAQNRVVKESKSINNSQNNNESNAEKWPNYNNTNQSSNSSNYHGEHVLTSAIMRRNVTIARHIAQKRFAAQGWNCNAQASGTWLRKYTSKQALILVNNALERHQLSLRGADRALRLAWTLADIAGHTSPDITDMAQAISLRTRI</sequence>
<feature type="compositionally biased region" description="Basic and acidic residues" evidence="1">
    <location>
        <begin position="223"/>
        <end position="239"/>
    </location>
</feature>
<feature type="domain" description="AAA+ ATPase" evidence="2">
    <location>
        <begin position="287"/>
        <end position="470"/>
    </location>
</feature>
<comment type="caution">
    <text evidence="3">The sequence shown here is derived from an EMBL/GenBank/DDBJ whole genome shotgun (WGS) entry which is preliminary data.</text>
</comment>
<dbReference type="AlphaFoldDB" id="A0A2K1SVZ5"/>
<dbReference type="Pfam" id="PF01078">
    <property type="entry name" value="Mg_chelatase"/>
    <property type="match status" value="1"/>
</dbReference>
<dbReference type="InterPro" id="IPR000523">
    <property type="entry name" value="Mg_chelatse_chII-like_cat_dom"/>
</dbReference>
<dbReference type="GO" id="GO:0005524">
    <property type="term" value="F:ATP binding"/>
    <property type="evidence" value="ECO:0007669"/>
    <property type="project" value="InterPro"/>
</dbReference>
<organism evidence="3 4">
    <name type="scientific">Gardnerella vaginalis</name>
    <dbReference type="NCBI Taxonomy" id="2702"/>
    <lineage>
        <taxon>Bacteria</taxon>
        <taxon>Bacillati</taxon>
        <taxon>Actinomycetota</taxon>
        <taxon>Actinomycetes</taxon>
        <taxon>Bifidobacteriales</taxon>
        <taxon>Bifidobacteriaceae</taxon>
        <taxon>Gardnerella</taxon>
    </lineage>
</organism>
<evidence type="ECO:0000259" key="2">
    <source>
        <dbReference type="SMART" id="SM00382"/>
    </source>
</evidence>
<dbReference type="SUPFAM" id="SSF52540">
    <property type="entry name" value="P-loop containing nucleoside triphosphate hydrolases"/>
    <property type="match status" value="1"/>
</dbReference>
<dbReference type="InterPro" id="IPR003593">
    <property type="entry name" value="AAA+_ATPase"/>
</dbReference>
<proteinExistence type="predicted"/>
<dbReference type="InterPro" id="IPR045006">
    <property type="entry name" value="CHLI-like"/>
</dbReference>
<evidence type="ECO:0000313" key="3">
    <source>
        <dbReference type="EMBL" id="PNS43717.1"/>
    </source>
</evidence>
<dbReference type="OrthoDB" id="9813147at2"/>
<gene>
    <name evidence="3" type="ORF">BFS05_00330</name>
</gene>
<reference evidence="3 4" key="1">
    <citation type="submission" date="2016-10" db="EMBL/GenBank/DDBJ databases">
        <authorList>
            <person name="Varghese N."/>
        </authorList>
    </citation>
    <scope>NUCLEOTIDE SEQUENCE [LARGE SCALE GENOMIC DNA]</scope>
    <source>
        <strain evidence="3 4">KA00225</strain>
    </source>
</reference>
<dbReference type="InterPro" id="IPR014721">
    <property type="entry name" value="Ribsml_uS5_D2-typ_fold_subgr"/>
</dbReference>
<dbReference type="InterPro" id="IPR020568">
    <property type="entry name" value="Ribosomal_Su5_D2-typ_SF"/>
</dbReference>
<dbReference type="Proteomes" id="UP000236146">
    <property type="component" value="Unassembled WGS sequence"/>
</dbReference>
<dbReference type="Pfam" id="PF13335">
    <property type="entry name" value="Mg_chelatase_C"/>
    <property type="match status" value="1"/>
</dbReference>
<protein>
    <submittedName>
        <fullName evidence="3">AAA family ATPase</fullName>
    </submittedName>
</protein>
<dbReference type="SMART" id="SM00382">
    <property type="entry name" value="AAA"/>
    <property type="match status" value="1"/>
</dbReference>
<evidence type="ECO:0000313" key="4">
    <source>
        <dbReference type="Proteomes" id="UP000236146"/>
    </source>
</evidence>
<accession>A0A2K1SVZ5</accession>
<feature type="compositionally biased region" description="Low complexity" evidence="1">
    <location>
        <begin position="497"/>
        <end position="526"/>
    </location>
</feature>
<dbReference type="Gene3D" id="3.40.50.300">
    <property type="entry name" value="P-loop containing nucleotide triphosphate hydrolases"/>
    <property type="match status" value="1"/>
</dbReference>
<feature type="region of interest" description="Disordered" evidence="1">
    <location>
        <begin position="203"/>
        <end position="247"/>
    </location>
</feature>
<dbReference type="PANTHER" id="PTHR32039:SF7">
    <property type="entry name" value="COMPETENCE PROTEIN COMM"/>
    <property type="match status" value="1"/>
</dbReference>
<dbReference type="SUPFAM" id="SSF54211">
    <property type="entry name" value="Ribosomal protein S5 domain 2-like"/>
    <property type="match status" value="1"/>
</dbReference>
<dbReference type="EMBL" id="MNLH01000001">
    <property type="protein sequence ID" value="PNS43717.1"/>
    <property type="molecule type" value="Genomic_DNA"/>
</dbReference>
<dbReference type="InterPro" id="IPR025158">
    <property type="entry name" value="Mg_chelat-rel_C"/>
</dbReference>